<dbReference type="GO" id="GO:0030688">
    <property type="term" value="C:preribosome, small subunit precursor"/>
    <property type="evidence" value="ECO:0007669"/>
    <property type="project" value="InterPro"/>
</dbReference>
<feature type="compositionally biased region" description="Acidic residues" evidence="5">
    <location>
        <begin position="295"/>
        <end position="321"/>
    </location>
</feature>
<evidence type="ECO:0000256" key="5">
    <source>
        <dbReference type="SAM" id="MobiDB-lite"/>
    </source>
</evidence>
<protein>
    <submittedName>
        <fullName evidence="6">Nucleolar protein NOP52 variant</fullName>
    </submittedName>
</protein>
<comment type="subcellular location">
    <subcellularLocation>
        <location evidence="1">Nucleus</location>
    </subcellularLocation>
</comment>
<dbReference type="InterPro" id="IPR010301">
    <property type="entry name" value="RRP1"/>
</dbReference>
<accession>A0A168EJQ1</accession>
<evidence type="ECO:0000256" key="4">
    <source>
        <dbReference type="ARBA" id="ARBA00023242"/>
    </source>
</evidence>
<dbReference type="EMBL" id="AZGY01000004">
    <property type="protein sequence ID" value="KZZ98864.1"/>
    <property type="molecule type" value="Genomic_DNA"/>
</dbReference>
<evidence type="ECO:0000256" key="3">
    <source>
        <dbReference type="ARBA" id="ARBA00022552"/>
    </source>
</evidence>
<dbReference type="Pfam" id="PF05997">
    <property type="entry name" value="Nop52"/>
    <property type="match status" value="1"/>
</dbReference>
<dbReference type="OrthoDB" id="2019504at2759"/>
<dbReference type="AlphaFoldDB" id="A0A168EJQ1"/>
<name>A0A168EJQ1_9HYPO</name>
<sequence length="321" mass="35644">MDARAASMPFIRNLASSGTYHPAPAFRHAMCSAVLCRAERETLPPLPDRKLRTQSLASLQSYLATTTTRTLSGLEAQKLWTGLYYALWMTAGPRAQNALATDLAALLVTAPAGSAPAFLRAFWSVLSSQWAAIDSHRMDKFLLLARRGFAAHLRRAMASNHHDDDNNDNNNSKMSKKRKTTAAAQSNRGEERVAEEENSQERDLVVEVLREGCFGDNVALGLRLHVLDIWVDELQREGALEQEQEREQEGGLVRRIGDVVDALRSCPVKSVRARAQESYADERLPWAPKNAGQQQEEDDEEDDEQDGDGEPADDEWGGISE</sequence>
<organism evidence="6 7">
    <name type="scientific">Moelleriella libera RCEF 2490</name>
    <dbReference type="NCBI Taxonomy" id="1081109"/>
    <lineage>
        <taxon>Eukaryota</taxon>
        <taxon>Fungi</taxon>
        <taxon>Dikarya</taxon>
        <taxon>Ascomycota</taxon>
        <taxon>Pezizomycotina</taxon>
        <taxon>Sordariomycetes</taxon>
        <taxon>Hypocreomycetidae</taxon>
        <taxon>Hypocreales</taxon>
        <taxon>Clavicipitaceae</taxon>
        <taxon>Moelleriella</taxon>
    </lineage>
</organism>
<evidence type="ECO:0000256" key="1">
    <source>
        <dbReference type="ARBA" id="ARBA00004123"/>
    </source>
</evidence>
<evidence type="ECO:0000313" key="7">
    <source>
        <dbReference type="Proteomes" id="UP000078544"/>
    </source>
</evidence>
<dbReference type="Proteomes" id="UP000078544">
    <property type="component" value="Unassembled WGS sequence"/>
</dbReference>
<dbReference type="GO" id="GO:0006364">
    <property type="term" value="P:rRNA processing"/>
    <property type="evidence" value="ECO:0007669"/>
    <property type="project" value="UniProtKB-KW"/>
</dbReference>
<evidence type="ECO:0000256" key="2">
    <source>
        <dbReference type="ARBA" id="ARBA00006374"/>
    </source>
</evidence>
<proteinExistence type="inferred from homology"/>
<dbReference type="STRING" id="1081109.A0A168EJQ1"/>
<comment type="caution">
    <text evidence="6">The sequence shown here is derived from an EMBL/GenBank/DDBJ whole genome shotgun (WGS) entry which is preliminary data.</text>
</comment>
<reference evidence="6 7" key="1">
    <citation type="journal article" date="2016" name="Genome Biol. Evol.">
        <title>Divergent and convergent evolution of fungal pathogenicity.</title>
        <authorList>
            <person name="Shang Y."/>
            <person name="Xiao G."/>
            <person name="Zheng P."/>
            <person name="Cen K."/>
            <person name="Zhan S."/>
            <person name="Wang C."/>
        </authorList>
    </citation>
    <scope>NUCLEOTIDE SEQUENCE [LARGE SCALE GENOMIC DNA]</scope>
    <source>
        <strain evidence="6 7">RCEF 2490</strain>
    </source>
</reference>
<feature type="region of interest" description="Disordered" evidence="5">
    <location>
        <begin position="270"/>
        <end position="321"/>
    </location>
</feature>
<evidence type="ECO:0000313" key="6">
    <source>
        <dbReference type="EMBL" id="KZZ98864.1"/>
    </source>
</evidence>
<dbReference type="PANTHER" id="PTHR13026:SF0">
    <property type="entry name" value="RIBOSOMAL RNA PROCESSING 1B"/>
    <property type="match status" value="1"/>
</dbReference>
<keyword evidence="3" id="KW-0698">rRNA processing</keyword>
<gene>
    <name evidence="6" type="ORF">AAL_02415</name>
</gene>
<comment type="similarity">
    <text evidence="2">Belongs to the RRP1 family.</text>
</comment>
<feature type="region of interest" description="Disordered" evidence="5">
    <location>
        <begin position="160"/>
        <end position="201"/>
    </location>
</feature>
<dbReference type="GO" id="GO:0005634">
    <property type="term" value="C:nucleus"/>
    <property type="evidence" value="ECO:0007669"/>
    <property type="project" value="UniProtKB-SubCell"/>
</dbReference>
<keyword evidence="7" id="KW-1185">Reference proteome</keyword>
<dbReference type="PANTHER" id="PTHR13026">
    <property type="entry name" value="NNP-1 PROTEIN NOVEL NUCLEAR PROTEIN 1 NOP52"/>
    <property type="match status" value="1"/>
</dbReference>
<keyword evidence="4" id="KW-0539">Nucleus</keyword>